<accession>A0A8I5NFN6</accession>
<dbReference type="Pfam" id="PF02038">
    <property type="entry name" value="ATP1G1_PLM_MAT8"/>
    <property type="match status" value="1"/>
</dbReference>
<dbReference type="PANTHER" id="PTHR14132">
    <property type="entry name" value="SODIUM/POTASSIUM-TRANSPORTING ATPASE SUBUNIT GAMMA"/>
    <property type="match status" value="1"/>
</dbReference>
<comment type="function">
    <text evidence="13">May be involved in forming the receptor site for cardiac glycoside binding or may modulate the transport function of the sodium ATPase.</text>
</comment>
<dbReference type="GO" id="GO:0043269">
    <property type="term" value="P:regulation of monoatomic ion transport"/>
    <property type="evidence" value="ECO:0007669"/>
    <property type="project" value="InterPro"/>
</dbReference>
<evidence type="ECO:0000256" key="5">
    <source>
        <dbReference type="ARBA" id="ARBA00022607"/>
    </source>
</evidence>
<dbReference type="Proteomes" id="UP000028761">
    <property type="component" value="Chromosome 12"/>
</dbReference>
<keyword evidence="12" id="KW-0739">Sodium transport</keyword>
<dbReference type="GO" id="GO:0017080">
    <property type="term" value="F:sodium channel regulator activity"/>
    <property type="evidence" value="ECO:0007669"/>
    <property type="project" value="TreeGrafter"/>
</dbReference>
<keyword evidence="17" id="KW-1185">Reference proteome</keyword>
<evidence type="ECO:0000313" key="17">
    <source>
        <dbReference type="Proteomes" id="UP000028761"/>
    </source>
</evidence>
<dbReference type="FunFam" id="1.20.5.780:FF:000004">
    <property type="entry name" value="FXYD domain-containing ion transport regulator"/>
    <property type="match status" value="1"/>
</dbReference>
<evidence type="ECO:0000256" key="10">
    <source>
        <dbReference type="ARBA" id="ARBA00023065"/>
    </source>
</evidence>
<keyword evidence="4" id="KW-0633">Potassium transport</keyword>
<keyword evidence="3 15" id="KW-0813">Transport</keyword>
<dbReference type="CDD" id="cd20318">
    <property type="entry name" value="FXYD2"/>
    <property type="match status" value="1"/>
</dbReference>
<evidence type="ECO:0000256" key="12">
    <source>
        <dbReference type="ARBA" id="ARBA00023201"/>
    </source>
</evidence>
<evidence type="ECO:0000256" key="4">
    <source>
        <dbReference type="ARBA" id="ARBA00022538"/>
    </source>
</evidence>
<keyword evidence="11 15" id="KW-0472">Membrane</keyword>
<dbReference type="InterPro" id="IPR000272">
    <property type="entry name" value="Ion-transport_regulator_FXYD"/>
</dbReference>
<dbReference type="InterPro" id="IPR047297">
    <property type="entry name" value="FXYD_motif"/>
</dbReference>
<evidence type="ECO:0000256" key="11">
    <source>
        <dbReference type="ARBA" id="ARBA00023136"/>
    </source>
</evidence>
<dbReference type="GO" id="GO:0016020">
    <property type="term" value="C:membrane"/>
    <property type="evidence" value="ECO:0007669"/>
    <property type="project" value="UniProtKB-SubCell"/>
</dbReference>
<evidence type="ECO:0000256" key="8">
    <source>
        <dbReference type="ARBA" id="ARBA00022989"/>
    </source>
</evidence>
<reference evidence="16 17" key="1">
    <citation type="submission" date="2012-03" db="EMBL/GenBank/DDBJ databases">
        <title>Whole Genome Assembly of Papio anubis.</title>
        <authorList>
            <person name="Liu Y.L."/>
            <person name="Abraham K.A."/>
            <person name="Akbar H.A."/>
            <person name="Ali S.A."/>
            <person name="Anosike U.A."/>
            <person name="Aqrawi P.A."/>
            <person name="Arias F.A."/>
            <person name="Attaway T.A."/>
            <person name="Awwad R.A."/>
            <person name="Babu C.B."/>
            <person name="Bandaranaike D.B."/>
            <person name="Battles P.B."/>
            <person name="Bell A.B."/>
            <person name="Beltran B.B."/>
            <person name="Berhane-Mersha D.B."/>
            <person name="Bess C.B."/>
            <person name="Bickham C.B."/>
            <person name="Bolden T.B."/>
            <person name="Carter K.C."/>
            <person name="Chau D.C."/>
            <person name="Chavez A.C."/>
            <person name="Clerc-Blankenburg K.C."/>
            <person name="Coyle M.C."/>
            <person name="Dao M.D."/>
            <person name="Davila M.L.D."/>
            <person name="Davy-Carroll L.D."/>
            <person name="Denson S.D."/>
            <person name="Dinh H.D."/>
            <person name="Fernandez S.F."/>
            <person name="Fernando P.F."/>
            <person name="Forbes L.F."/>
            <person name="Francis C.F."/>
            <person name="Francisco L.F."/>
            <person name="Fu Q.F."/>
            <person name="Garcia-Iii R.G."/>
            <person name="Garrett T.G."/>
            <person name="Gross S.G."/>
            <person name="Gubbala S.G."/>
            <person name="Hirani K.H."/>
            <person name="Hogues M.H."/>
            <person name="Hollins B.H."/>
            <person name="Jackson L.J."/>
            <person name="Javaid M.J."/>
            <person name="Jhangiani S.J."/>
            <person name="Johnson A.J."/>
            <person name="Johnson B.J."/>
            <person name="Jones J.J."/>
            <person name="Joshi V.J."/>
            <person name="Kalu J.K."/>
            <person name="Khan N.K."/>
            <person name="Korchina V.K."/>
            <person name="Kovar C.K."/>
            <person name="Lago L.L."/>
            <person name="Lara F.L."/>
            <person name="Le T.-K.L."/>
            <person name="Lee S.L."/>
            <person name="Legall-Iii F.L."/>
            <person name="Lemon S.L."/>
            <person name="Liu J.L."/>
            <person name="Liu Y.-S.L."/>
            <person name="Liyanage D.L."/>
            <person name="Lopez J.L."/>
            <person name="Lorensuhewa L.L."/>
            <person name="Mata R.M."/>
            <person name="Mathew T.M."/>
            <person name="Mercado C.M."/>
            <person name="Mercado I.M."/>
            <person name="Morales K.M."/>
            <person name="Morgan M.M."/>
            <person name="Munidasa M.M."/>
            <person name="Ngo D.N."/>
            <person name="Nguyen L.N."/>
            <person name="Nguyen T.N."/>
            <person name="Nguyen N.N."/>
            <person name="Obregon M.O."/>
            <person name="Okwuonu G.O."/>
            <person name="Ongeri F.O."/>
            <person name="Onwere C.O."/>
            <person name="Osifeso I.O."/>
            <person name="Parra A.P."/>
            <person name="Patil S.P."/>
            <person name="Perez A.P."/>
            <person name="Perez Y.P."/>
            <person name="Pham C.P."/>
            <person name="Pu L.-L.P."/>
            <person name="Puazo M.P."/>
            <person name="Quiroz J.Q."/>
            <person name="Rouhana J.R."/>
            <person name="Ruiz M.R."/>
            <person name="Ruiz S.-J.R."/>
            <person name="Saada N.S."/>
            <person name="Santibanez J.S."/>
            <person name="Scheel M.S."/>
            <person name="Schneider B.S."/>
            <person name="Simmons D.S."/>
            <person name="Sisson I.S."/>
            <person name="Tang L.-Y.T."/>
            <person name="Thornton R.T."/>
            <person name="Tisius J.T."/>
            <person name="Toledanes G.T."/>
            <person name="Trejos Z.T."/>
            <person name="Usmani K.U."/>
            <person name="Varghese R.V."/>
            <person name="Vattathil S.V."/>
            <person name="Vee V.V."/>
            <person name="Walker D.W."/>
            <person name="Weissenberger G.W."/>
            <person name="White C.W."/>
            <person name="Williams A.W."/>
            <person name="Woodworth J.W."/>
            <person name="Wright R.W."/>
            <person name="Zhu Y.Z."/>
            <person name="Han Y.H."/>
            <person name="Newsham I.N."/>
            <person name="Nazareth L.N."/>
            <person name="Worley K.W."/>
            <person name="Muzny D.M."/>
            <person name="Rogers J.R."/>
            <person name="Gibbs R.G."/>
        </authorList>
    </citation>
    <scope>NUCLEOTIDE SEQUENCE [LARGE SCALE GENOMIC DNA]</scope>
</reference>
<evidence type="ECO:0000256" key="13">
    <source>
        <dbReference type="ARBA" id="ARBA00034654"/>
    </source>
</evidence>
<evidence type="ECO:0000256" key="7">
    <source>
        <dbReference type="ARBA" id="ARBA00022958"/>
    </source>
</evidence>
<feature type="transmembrane region" description="Helical" evidence="15">
    <location>
        <begin position="159"/>
        <end position="178"/>
    </location>
</feature>
<keyword evidence="10 15" id="KW-0406">Ion transport</keyword>
<proteinExistence type="inferred from homology"/>
<comment type="subcellular location">
    <subcellularLocation>
        <location evidence="1">Membrane</location>
        <topology evidence="1">Single-pass type III membrane protein</topology>
    </subcellularLocation>
</comment>
<evidence type="ECO:0000256" key="1">
    <source>
        <dbReference type="ARBA" id="ARBA00004183"/>
    </source>
</evidence>
<dbReference type="AlphaFoldDB" id="A0A8I5NFN6"/>
<keyword evidence="7" id="KW-0630">Potassium</keyword>
<dbReference type="GO" id="GO:0006814">
    <property type="term" value="P:sodium ion transport"/>
    <property type="evidence" value="ECO:0007669"/>
    <property type="project" value="UniProtKB-KW"/>
</dbReference>
<dbReference type="PROSITE" id="PS01310">
    <property type="entry name" value="FXYD"/>
    <property type="match status" value="1"/>
</dbReference>
<evidence type="ECO:0000256" key="3">
    <source>
        <dbReference type="ARBA" id="ARBA00022448"/>
    </source>
</evidence>
<keyword evidence="6 15" id="KW-0812">Transmembrane</keyword>
<reference evidence="16" key="3">
    <citation type="submission" date="2025-09" db="UniProtKB">
        <authorList>
            <consortium name="Ensembl"/>
        </authorList>
    </citation>
    <scope>IDENTIFICATION</scope>
</reference>
<protein>
    <recommendedName>
        <fullName evidence="15">FXYD domain-containing ion transport regulator</fullName>
    </recommendedName>
</protein>
<keyword evidence="8 15" id="KW-1133">Transmembrane helix</keyword>
<comment type="similarity">
    <text evidence="2 15">Belongs to the FXYD family.</text>
</comment>
<evidence type="ECO:0000313" key="16">
    <source>
        <dbReference type="Ensembl" id="ENSPANP00000056327.1"/>
    </source>
</evidence>
<keyword evidence="9" id="KW-0915">Sodium</keyword>
<dbReference type="PANTHER" id="PTHR14132:SF3">
    <property type="entry name" value="SODIUM_POTASSIUM-TRANSPORTING ATPASE SUBUNIT GAMMA"/>
    <property type="match status" value="1"/>
</dbReference>
<comment type="subunit">
    <text evidence="14">Regulatory subunit of the sodium/potassium-transporting ATPase which is composed of a catalytic alpha subunit, an auxiliary non-catalytic beta subunit and an additional regulatory subunit.</text>
</comment>
<reference evidence="16" key="2">
    <citation type="submission" date="2025-08" db="UniProtKB">
        <authorList>
            <consortium name="Ensembl"/>
        </authorList>
    </citation>
    <scope>IDENTIFICATION</scope>
</reference>
<organism evidence="16 17">
    <name type="scientific">Papio anubis</name>
    <name type="common">Olive baboon</name>
    <dbReference type="NCBI Taxonomy" id="9555"/>
    <lineage>
        <taxon>Eukaryota</taxon>
        <taxon>Metazoa</taxon>
        <taxon>Chordata</taxon>
        <taxon>Craniata</taxon>
        <taxon>Vertebrata</taxon>
        <taxon>Euteleostomi</taxon>
        <taxon>Mammalia</taxon>
        <taxon>Eutheria</taxon>
        <taxon>Euarchontoglires</taxon>
        <taxon>Primates</taxon>
        <taxon>Haplorrhini</taxon>
        <taxon>Catarrhini</taxon>
        <taxon>Cercopithecidae</taxon>
        <taxon>Cercopithecinae</taxon>
        <taxon>Papio</taxon>
    </lineage>
</organism>
<name>A0A8I5NFN6_PAPAN</name>
<dbReference type="Ensembl" id="ENSPANT00000076269.1">
    <property type="protein sequence ID" value="ENSPANP00000056327.1"/>
    <property type="gene ID" value="ENSPANG00000035962.2"/>
</dbReference>
<evidence type="ECO:0000256" key="14">
    <source>
        <dbReference type="ARBA" id="ARBA00034793"/>
    </source>
</evidence>
<evidence type="ECO:0000256" key="6">
    <source>
        <dbReference type="ARBA" id="ARBA00022692"/>
    </source>
</evidence>
<dbReference type="GeneTree" id="ENSGT00940000153062"/>
<evidence type="ECO:0000256" key="15">
    <source>
        <dbReference type="RuleBase" id="RU364131"/>
    </source>
</evidence>
<keyword evidence="5" id="KW-0740">Sodium/potassium transport</keyword>
<evidence type="ECO:0000256" key="2">
    <source>
        <dbReference type="ARBA" id="ARBA00005948"/>
    </source>
</evidence>
<dbReference type="GO" id="GO:0006813">
    <property type="term" value="P:potassium ion transport"/>
    <property type="evidence" value="ECO:0007669"/>
    <property type="project" value="UniProtKB-KW"/>
</dbReference>
<dbReference type="Gene3D" id="1.20.5.780">
    <property type="entry name" value="Single helix bin"/>
    <property type="match status" value="1"/>
</dbReference>
<sequence length="194" mass="21079">MGQARLPAELLPTPGQGWPCLQGGLEGKVQRAWSQGCAQGPQRRSQPILVPGGGQRISPGFHVDPLPQPALASGHEVRAPLPAPPPCLCLFLFVGSPEVRREGVPLSIQAPGKRHLPALLHSRRQPAAPAMDRWYLGGSPKGDVDPFYYDYETVRNGGLIFAGLAFIVGLLILLSRRFRCGANKKRRQITEDEL</sequence>
<dbReference type="InterPro" id="IPR047282">
    <property type="entry name" value="ATNG"/>
</dbReference>
<evidence type="ECO:0000256" key="9">
    <source>
        <dbReference type="ARBA" id="ARBA00023053"/>
    </source>
</evidence>